<keyword evidence="5 12" id="KW-0813">Transport</keyword>
<evidence type="ECO:0000256" key="6">
    <source>
        <dbReference type="ARBA" id="ARBA00022475"/>
    </source>
</evidence>
<reference evidence="14" key="1">
    <citation type="submission" date="2018-05" db="EMBL/GenBank/DDBJ databases">
        <authorList>
            <person name="Liu B.-T."/>
        </authorList>
    </citation>
    <scope>NUCLEOTIDE SEQUENCE [LARGE SCALE GENOMIC DNA]</scope>
    <source>
        <strain evidence="14">WD6-1</strain>
    </source>
</reference>
<evidence type="ECO:0000256" key="7">
    <source>
        <dbReference type="ARBA" id="ARBA00022519"/>
    </source>
</evidence>
<dbReference type="RefSeq" id="WP_109251535.1">
    <property type="nucleotide sequence ID" value="NZ_QEXV01000001.1"/>
</dbReference>
<dbReference type="Pfam" id="PF04995">
    <property type="entry name" value="CcmD"/>
    <property type="match status" value="1"/>
</dbReference>
<evidence type="ECO:0000256" key="5">
    <source>
        <dbReference type="ARBA" id="ARBA00022448"/>
    </source>
</evidence>
<dbReference type="EMBL" id="QEXV01000001">
    <property type="protein sequence ID" value="PWE18261.1"/>
    <property type="molecule type" value="Genomic_DNA"/>
</dbReference>
<keyword evidence="6 12" id="KW-1003">Cell membrane</keyword>
<evidence type="ECO:0000313" key="14">
    <source>
        <dbReference type="Proteomes" id="UP000245168"/>
    </source>
</evidence>
<evidence type="ECO:0000256" key="1">
    <source>
        <dbReference type="ARBA" id="ARBA00002442"/>
    </source>
</evidence>
<keyword evidence="11 12" id="KW-0472">Membrane</keyword>
<dbReference type="GO" id="GO:0015886">
    <property type="term" value="P:heme transport"/>
    <property type="evidence" value="ECO:0007669"/>
    <property type="project" value="InterPro"/>
</dbReference>
<dbReference type="NCBIfam" id="TIGR03141">
    <property type="entry name" value="cytochro_ccmD"/>
    <property type="match status" value="1"/>
</dbReference>
<evidence type="ECO:0000256" key="12">
    <source>
        <dbReference type="RuleBase" id="RU363101"/>
    </source>
</evidence>
<organism evidence="13 14">
    <name type="scientific">Marinicauda salina</name>
    <dbReference type="NCBI Taxonomy" id="2135793"/>
    <lineage>
        <taxon>Bacteria</taxon>
        <taxon>Pseudomonadati</taxon>
        <taxon>Pseudomonadota</taxon>
        <taxon>Alphaproteobacteria</taxon>
        <taxon>Maricaulales</taxon>
        <taxon>Maricaulaceae</taxon>
        <taxon>Marinicauda</taxon>
    </lineage>
</organism>
<keyword evidence="9 12" id="KW-0201">Cytochrome c-type biogenesis</keyword>
<comment type="caution">
    <text evidence="13">The sequence shown here is derived from an EMBL/GenBank/DDBJ whole genome shotgun (WGS) entry which is preliminary data.</text>
</comment>
<dbReference type="AlphaFoldDB" id="A0A2U2BW62"/>
<dbReference type="InterPro" id="IPR007078">
    <property type="entry name" value="Haem_export_protD_CcmD"/>
</dbReference>
<keyword evidence="8 12" id="KW-0812">Transmembrane</keyword>
<proteinExistence type="inferred from homology"/>
<evidence type="ECO:0000256" key="2">
    <source>
        <dbReference type="ARBA" id="ARBA00004377"/>
    </source>
</evidence>
<evidence type="ECO:0000313" key="13">
    <source>
        <dbReference type="EMBL" id="PWE18261.1"/>
    </source>
</evidence>
<comment type="subcellular location">
    <subcellularLocation>
        <location evidence="2 12">Cell inner membrane</location>
        <topology evidence="2 12">Single-pass membrane protein</topology>
    </subcellularLocation>
</comment>
<name>A0A2U2BW62_9PROT</name>
<dbReference type="GO" id="GO:0005886">
    <property type="term" value="C:plasma membrane"/>
    <property type="evidence" value="ECO:0007669"/>
    <property type="project" value="UniProtKB-SubCell"/>
</dbReference>
<evidence type="ECO:0000256" key="4">
    <source>
        <dbReference type="ARBA" id="ARBA00016461"/>
    </source>
</evidence>
<comment type="function">
    <text evidence="1 12">Required for the export of heme to the periplasm for the biogenesis of c-type cytochromes.</text>
</comment>
<protein>
    <recommendedName>
        <fullName evidence="4 12">Heme exporter protein D</fullName>
    </recommendedName>
</protein>
<gene>
    <name evidence="13" type="primary">ccmD</name>
    <name evidence="13" type="ORF">DDZ18_01240</name>
</gene>
<sequence>MSEYFAMGGYAGYVWASYALAAAGVGALVAAVLVERAKARARLDRIRALEAEDSVADAGGES</sequence>
<evidence type="ECO:0000256" key="8">
    <source>
        <dbReference type="ARBA" id="ARBA00022692"/>
    </source>
</evidence>
<evidence type="ECO:0000256" key="11">
    <source>
        <dbReference type="ARBA" id="ARBA00023136"/>
    </source>
</evidence>
<evidence type="ECO:0000256" key="9">
    <source>
        <dbReference type="ARBA" id="ARBA00022748"/>
    </source>
</evidence>
<dbReference type="GO" id="GO:0017004">
    <property type="term" value="P:cytochrome complex assembly"/>
    <property type="evidence" value="ECO:0007669"/>
    <property type="project" value="UniProtKB-KW"/>
</dbReference>
<dbReference type="Proteomes" id="UP000245168">
    <property type="component" value="Unassembled WGS sequence"/>
</dbReference>
<keyword evidence="14" id="KW-1185">Reference proteome</keyword>
<feature type="transmembrane region" description="Helical" evidence="12">
    <location>
        <begin position="12"/>
        <end position="34"/>
    </location>
</feature>
<evidence type="ECO:0000256" key="10">
    <source>
        <dbReference type="ARBA" id="ARBA00022989"/>
    </source>
</evidence>
<keyword evidence="7 12" id="KW-0997">Cell inner membrane</keyword>
<keyword evidence="10 12" id="KW-1133">Transmembrane helix</keyword>
<comment type="similarity">
    <text evidence="3 12">Belongs to the CcmD/CycX/HelD family.</text>
</comment>
<accession>A0A2U2BW62</accession>
<evidence type="ECO:0000256" key="3">
    <source>
        <dbReference type="ARBA" id="ARBA00008741"/>
    </source>
</evidence>